<dbReference type="PANTHER" id="PTHR38765:SF1">
    <property type="entry name" value="DUF484 DOMAIN-CONTAINING PROTEIN"/>
    <property type="match status" value="1"/>
</dbReference>
<dbReference type="Proteomes" id="UP000094023">
    <property type="component" value="Unassembled WGS sequence"/>
</dbReference>
<dbReference type="RefSeq" id="WP_066749815.1">
    <property type="nucleotide sequence ID" value="NZ_LXEN01000094.1"/>
</dbReference>
<dbReference type="EMBL" id="LXEN01000094">
    <property type="protein sequence ID" value="OAT27059.1"/>
    <property type="molecule type" value="Genomic_DNA"/>
</dbReference>
<evidence type="ECO:0000313" key="1">
    <source>
        <dbReference type="EMBL" id="OAT27059.1"/>
    </source>
</evidence>
<name>A0A198FRG6_9GAMM</name>
<organism evidence="1 2">
    <name type="scientific">Proteus myxofaciens ATCC 19692</name>
    <dbReference type="NCBI Taxonomy" id="1354337"/>
    <lineage>
        <taxon>Bacteria</taxon>
        <taxon>Pseudomonadati</taxon>
        <taxon>Pseudomonadota</taxon>
        <taxon>Gammaproteobacteria</taxon>
        <taxon>Enterobacterales</taxon>
        <taxon>Morganellaceae</taxon>
        <taxon>Proteus</taxon>
    </lineage>
</organism>
<dbReference type="AlphaFoldDB" id="A0A198FRG6"/>
<sequence>MTDKNQQFCYPEKNGLNDQLIVDYLREHPDFFIRNAGYIEQMQVPHPVRGTISLVEWIMSRQRNRIHYLEDDMRLLIEQASENEKLFSQLLLLISQLSNSTSLKDTLERLNLWAKNLGLSSVQLRLFTDRWQLQPPLDAQFLALSRYSFEHFRIQRMGNDSHYLGTLNGQELMLLMPDIRRSGSVALSLLGHYGDLGVIIFNSRDSQHFQQGMGTMLLDKLAHILPELLTRWIARQ</sequence>
<gene>
    <name evidence="1" type="ORF">M983_1872</name>
</gene>
<keyword evidence="2" id="KW-1185">Reference proteome</keyword>
<dbReference type="OrthoDB" id="7065511at2"/>
<dbReference type="NCBIfam" id="NF008203">
    <property type="entry name" value="PRK10963.1"/>
    <property type="match status" value="1"/>
</dbReference>
<dbReference type="STRING" id="1354337.M983_1872"/>
<accession>A0A198FRG6</accession>
<evidence type="ECO:0000313" key="2">
    <source>
        <dbReference type="Proteomes" id="UP000094023"/>
    </source>
</evidence>
<dbReference type="Pfam" id="PF04340">
    <property type="entry name" value="DUF484"/>
    <property type="match status" value="1"/>
</dbReference>
<dbReference type="PATRIC" id="fig|1354337.4.peg.1919"/>
<dbReference type="InterPro" id="IPR029016">
    <property type="entry name" value="GAF-like_dom_sf"/>
</dbReference>
<reference evidence="1 2" key="1">
    <citation type="submission" date="2016-04" db="EMBL/GenBank/DDBJ databases">
        <title>ATOL: Assembling a taxonomically balanced genome-scale reconstruction of the evolutionary history of the Enterobacteriaceae.</title>
        <authorList>
            <person name="Plunkett G.III."/>
            <person name="Neeno-Eckwall E.C."/>
            <person name="Glasner J.D."/>
            <person name="Perna N.T."/>
        </authorList>
    </citation>
    <scope>NUCLEOTIDE SEQUENCE [LARGE SCALE GENOMIC DNA]</scope>
    <source>
        <strain evidence="1 2">ATCC 19692</strain>
    </source>
</reference>
<proteinExistence type="predicted"/>
<dbReference type="PANTHER" id="PTHR38765">
    <property type="entry name" value="DUF484 DOMAIN-CONTAINING PROTEIN"/>
    <property type="match status" value="1"/>
</dbReference>
<comment type="caution">
    <text evidence="1">The sequence shown here is derived from an EMBL/GenBank/DDBJ whole genome shotgun (WGS) entry which is preliminary data.</text>
</comment>
<protein>
    <submittedName>
        <fullName evidence="1">Uncharacterized DUF484 family protein</fullName>
    </submittedName>
</protein>
<dbReference type="Gene3D" id="3.30.450.40">
    <property type="match status" value="1"/>
</dbReference>
<dbReference type="InterPro" id="IPR007435">
    <property type="entry name" value="DUF484"/>
</dbReference>